<accession>A0A8H7IBR0</accession>
<feature type="region of interest" description="Disordered" evidence="2">
    <location>
        <begin position="932"/>
        <end position="951"/>
    </location>
</feature>
<evidence type="ECO:0000259" key="3">
    <source>
        <dbReference type="Pfam" id="PF09103"/>
    </source>
</evidence>
<feature type="region of interest" description="Disordered" evidence="2">
    <location>
        <begin position="749"/>
        <end position="803"/>
    </location>
</feature>
<dbReference type="SUPFAM" id="SSF81872">
    <property type="entry name" value="BRCA2 helical domain"/>
    <property type="match status" value="1"/>
</dbReference>
<evidence type="ECO:0000313" key="5">
    <source>
        <dbReference type="Proteomes" id="UP000614334"/>
    </source>
</evidence>
<dbReference type="InterPro" id="IPR036315">
    <property type="entry name" value="BRCA2_hlx_sf"/>
</dbReference>
<feature type="domain" description="BRCA2 OB1" evidence="3">
    <location>
        <begin position="1085"/>
        <end position="1195"/>
    </location>
</feature>
<evidence type="ECO:0000313" key="4">
    <source>
        <dbReference type="EMBL" id="KAF8753969.1"/>
    </source>
</evidence>
<dbReference type="CDD" id="cd04493">
    <property type="entry name" value="BRCA2DBD_OB1"/>
    <property type="match status" value="1"/>
</dbReference>
<organism evidence="4 5">
    <name type="scientific">Rhizoctonia solani</name>
    <dbReference type="NCBI Taxonomy" id="456999"/>
    <lineage>
        <taxon>Eukaryota</taxon>
        <taxon>Fungi</taxon>
        <taxon>Dikarya</taxon>
        <taxon>Basidiomycota</taxon>
        <taxon>Agaricomycotina</taxon>
        <taxon>Agaricomycetes</taxon>
        <taxon>Cantharellales</taxon>
        <taxon>Ceratobasidiaceae</taxon>
        <taxon>Rhizoctonia</taxon>
    </lineage>
</organism>
<dbReference type="InterPro" id="IPR013785">
    <property type="entry name" value="Aldolase_TIM"/>
</dbReference>
<name>A0A8H7IBR0_9AGAM</name>
<feature type="region of interest" description="Disordered" evidence="2">
    <location>
        <begin position="907"/>
        <end position="927"/>
    </location>
</feature>
<dbReference type="GO" id="GO:0005975">
    <property type="term" value="P:carbohydrate metabolic process"/>
    <property type="evidence" value="ECO:0007669"/>
    <property type="project" value="InterPro"/>
</dbReference>
<protein>
    <submittedName>
        <fullName evidence="4">BRCA2, oligonucleotide/oligosaccharide-binding, domain 1</fullName>
    </submittedName>
</protein>
<dbReference type="InterPro" id="IPR015187">
    <property type="entry name" value="BRCA2_OB_1"/>
</dbReference>
<dbReference type="Pfam" id="PF00923">
    <property type="entry name" value="TAL_FSA"/>
    <property type="match status" value="1"/>
</dbReference>
<dbReference type="Pfam" id="PF09103">
    <property type="entry name" value="BRCA-2_OB1"/>
    <property type="match status" value="1"/>
</dbReference>
<evidence type="ECO:0000256" key="2">
    <source>
        <dbReference type="SAM" id="MobiDB-lite"/>
    </source>
</evidence>
<dbReference type="InterPro" id="IPR001585">
    <property type="entry name" value="TAL/FSA"/>
</dbReference>
<reference evidence="4" key="1">
    <citation type="submission" date="2020-09" db="EMBL/GenBank/DDBJ databases">
        <title>Comparative genome analyses of four rice-infecting Rhizoctonia solani isolates reveal extensive enrichment of homogalacturonan modification genes.</title>
        <authorList>
            <person name="Lee D.-Y."/>
            <person name="Jeon J."/>
            <person name="Kim K.-T."/>
            <person name="Cheong K."/>
            <person name="Song H."/>
            <person name="Choi G."/>
            <person name="Ko J."/>
            <person name="Opiyo S.O."/>
            <person name="Zuo S."/>
            <person name="Madhav S."/>
            <person name="Lee Y.-H."/>
            <person name="Wang G.-L."/>
        </authorList>
    </citation>
    <scope>NUCLEOTIDE SEQUENCE</scope>
    <source>
        <strain evidence="4">AG1-IA B2</strain>
    </source>
</reference>
<dbReference type="EMBL" id="JACYCF010000012">
    <property type="protein sequence ID" value="KAF8753969.1"/>
    <property type="molecule type" value="Genomic_DNA"/>
</dbReference>
<dbReference type="SUPFAM" id="SSF50249">
    <property type="entry name" value="Nucleic acid-binding proteins"/>
    <property type="match status" value="2"/>
</dbReference>
<feature type="region of interest" description="Disordered" evidence="2">
    <location>
        <begin position="494"/>
        <end position="513"/>
    </location>
</feature>
<feature type="compositionally biased region" description="Low complexity" evidence="2">
    <location>
        <begin position="767"/>
        <end position="789"/>
    </location>
</feature>
<evidence type="ECO:0000256" key="1">
    <source>
        <dbReference type="ARBA" id="ARBA00023270"/>
    </source>
</evidence>
<gene>
    <name evidence="4" type="ORF">RHS01_06691</name>
</gene>
<dbReference type="GO" id="GO:0000724">
    <property type="term" value="P:double-strand break repair via homologous recombination"/>
    <property type="evidence" value="ECO:0007669"/>
    <property type="project" value="InterPro"/>
</dbReference>
<dbReference type="PANTHER" id="PTHR11289:SF0">
    <property type="entry name" value="BREAST CANCER TYPE 2 SUSCEPTIBILITY PROTEIN"/>
    <property type="match status" value="1"/>
</dbReference>
<dbReference type="PANTHER" id="PTHR11289">
    <property type="entry name" value="BREAST CANCER TYPE 2 SUSCEPTIBILITY PROTEIN BRCA2"/>
    <property type="match status" value="1"/>
</dbReference>
<keyword evidence="1" id="KW-0704">Schiff base</keyword>
<proteinExistence type="predicted"/>
<dbReference type="Gene3D" id="3.20.20.70">
    <property type="entry name" value="Aldolase class I"/>
    <property type="match status" value="1"/>
</dbReference>
<comment type="caution">
    <text evidence="4">The sequence shown here is derived from an EMBL/GenBank/DDBJ whole genome shotgun (WGS) entry which is preliminary data.</text>
</comment>
<dbReference type="Proteomes" id="UP000614334">
    <property type="component" value="Unassembled WGS sequence"/>
</dbReference>
<dbReference type="InterPro" id="IPR015525">
    <property type="entry name" value="BRCA2"/>
</dbReference>
<sequence>MVNLLDNLRKYTVVDVDSNDDTIAVKYKPVHDMTSNQSIVLGELAKPHHQALIPDGVKAGIKLAKEDGITDENLIAQLAVDFMTVLLGTRVFPHLESTGYVHAQTLPSLAYDTNGTVGHAQQLVRIYGLMGIPRERVCIKIPSTVEGLRACAILEHLAQPIRTLATTCFCVAQAVAAAGAGCAYVAPYVNPLWVHFPDGKHVVYAEPLLEMRGMMALRDIQVEFRRRDITGTKVMAASLVTTNEAVCLTGIDHATLSGSILELLSTTELTPEWEAVATKAVAAYTRPSEPTKTEKIQYLLEDPATEIRSALEQPDIKELLKDALARFGTAETGLIHHMTCTRLIPTIMAQSTMRKGKQQNIQVKHANATTANRDDSPRPGKRPRLSDETPDEELTNVAQSDSLSDGWFGSEIDFDDATLQAVDEYEVLQPEIDVQYVARDDPFLNNGHLPEDEEVPSSQGEADGTKCVIDGVFSECLSSQSEARDASPCLEAFGHSSSPHRSPGPGPCSPKKAEYLPHREGLFGEDVPTKDIDIDFSAYVSTPGAVGFTSAETASSDPSLPTFMPASQVPIDRELIATMPKPAPKLNIKLAGGGGAIKPITAEEIKLSANKLMAYQQDTQWKPQIRSRVMSLPTAPAQPLPQLQATKVDPSSTDENLEFGAFARPSLGFAETNIGYEGEMPVFMPASQVSIDRSDLASTSLSVKPAKKLNIKLAGGLGSLKPLTEDEIKASAEKLMAYQQDTKWKPQIRTRLPRLTSGAASSRAEASKLGSLDPDDSGLGLLEPAEGPGTTVVPIDPTGTDLAGKGKQRAIVLHVVLEQWTTRMNKLIPCQKAQLLGGLHPEYRRAHSLHVRNWGHRSALPPCLVLLVTCTNSGLFSNCINVSNRTIDSLPFGSIATKAEEQRAGFATPFKPGMAPGEKGRDMLRGTPVGSNRVSTPLRGTMPSSNSGPGITGIRKALEAEKEKQIIERAVFDIRFKGERKTLRQAGFVPSLVHQDLMPTIPYLSLEASASFYFSQGGYVDIFQALQDRGCTLVDKEWVKNHWGQVIWKLSGLARSGASEAKEKWSWEEALRQIYEREINRAERPAIRRIQERDASPAQPIVLCVSDVQIGNDEKVEIELTDGWYRIRTTADKALARAVKKGKLVVGRKIAVTGARLEGGSEGKEVLKAYHSSTLKITANSTSLARWDTRLGFHRGPFVSSLRSLSADGGSVTLLDIIVTKLYPVGFVETDEKGRSGRPFDQNAEDDAQRAWEEQRTNEASKWRIELEKRLERMRSAIGRLRHLAKGASFNSEEAPGDAEAFLEELEEMEYDLEMFKGRRFEPTSAAWLADAIQTQSDECYGRREEDMERQLANICPPRKVRNFRVVVIKDARPLRKPTERTAQLTAWDVLAFGTDSIRVGQRYL</sequence>
<dbReference type="GO" id="GO:0006355">
    <property type="term" value="P:regulation of DNA-templated transcription"/>
    <property type="evidence" value="ECO:0007669"/>
    <property type="project" value="TreeGrafter"/>
</dbReference>
<dbReference type="Gene3D" id="2.40.50.140">
    <property type="entry name" value="Nucleic acid-binding proteins"/>
    <property type="match status" value="2"/>
</dbReference>
<feature type="region of interest" description="Disordered" evidence="2">
    <location>
        <begin position="364"/>
        <end position="402"/>
    </location>
</feature>
<dbReference type="InterPro" id="IPR012340">
    <property type="entry name" value="NA-bd_OB-fold"/>
</dbReference>
<dbReference type="SUPFAM" id="SSF51569">
    <property type="entry name" value="Aldolase"/>
    <property type="match status" value="1"/>
</dbReference>